<evidence type="ECO:0000313" key="11">
    <source>
        <dbReference type="Proteomes" id="UP000015105"/>
    </source>
</evidence>
<reference evidence="10" key="5">
    <citation type="journal article" date="2021" name="G3 (Bethesda)">
        <title>Aegilops tauschii genome assembly Aet v5.0 features greater sequence contiguity and improved annotation.</title>
        <authorList>
            <person name="Wang L."/>
            <person name="Zhu T."/>
            <person name="Rodriguez J.C."/>
            <person name="Deal K.R."/>
            <person name="Dubcovsky J."/>
            <person name="McGuire P.E."/>
            <person name="Lux T."/>
            <person name="Spannagl M."/>
            <person name="Mayer K.F.X."/>
            <person name="Baldrich P."/>
            <person name="Meyers B.C."/>
            <person name="Huo N."/>
            <person name="Gu Y.Q."/>
            <person name="Zhou H."/>
            <person name="Devos K.M."/>
            <person name="Bennetzen J.L."/>
            <person name="Unver T."/>
            <person name="Budak H."/>
            <person name="Gulick P.J."/>
            <person name="Galiba G."/>
            <person name="Kalapos B."/>
            <person name="Nelson D.R."/>
            <person name="Li P."/>
            <person name="You F.M."/>
            <person name="Luo M.C."/>
            <person name="Dvorak J."/>
        </authorList>
    </citation>
    <scope>NUCLEOTIDE SEQUENCE [LARGE SCALE GENOMIC DNA]</scope>
    <source>
        <strain evidence="10">cv. AL8/78</strain>
    </source>
</reference>
<keyword evidence="8" id="KW-0732">Signal</keyword>
<evidence type="ECO:0000256" key="3">
    <source>
        <dbReference type="ARBA" id="ARBA00022723"/>
    </source>
</evidence>
<dbReference type="InterPro" id="IPR026992">
    <property type="entry name" value="DIOX_N"/>
</dbReference>
<evidence type="ECO:0000256" key="8">
    <source>
        <dbReference type="SAM" id="SignalP"/>
    </source>
</evidence>
<name>A0A453QWQ2_AEGTS</name>
<dbReference type="EnsemblPlants" id="AET7Gv20359900.6">
    <property type="protein sequence ID" value="AET7Gv20359900.6"/>
    <property type="gene ID" value="AET7Gv20359900"/>
</dbReference>
<evidence type="ECO:0000256" key="2">
    <source>
        <dbReference type="ARBA" id="ARBA00008056"/>
    </source>
</evidence>
<dbReference type="InterPro" id="IPR044861">
    <property type="entry name" value="IPNS-like_FE2OG_OXY"/>
</dbReference>
<protein>
    <recommendedName>
        <fullName evidence="9">Fe2OG dioxygenase domain-containing protein</fullName>
    </recommendedName>
</protein>
<keyword evidence="11" id="KW-1185">Reference proteome</keyword>
<evidence type="ECO:0000256" key="1">
    <source>
        <dbReference type="ARBA" id="ARBA00001962"/>
    </source>
</evidence>
<reference evidence="10" key="3">
    <citation type="journal article" date="2017" name="Nature">
        <title>Genome sequence of the progenitor of the wheat D genome Aegilops tauschii.</title>
        <authorList>
            <person name="Luo M.C."/>
            <person name="Gu Y.Q."/>
            <person name="Puiu D."/>
            <person name="Wang H."/>
            <person name="Twardziok S.O."/>
            <person name="Deal K.R."/>
            <person name="Huo N."/>
            <person name="Zhu T."/>
            <person name="Wang L."/>
            <person name="Wang Y."/>
            <person name="McGuire P.E."/>
            <person name="Liu S."/>
            <person name="Long H."/>
            <person name="Ramasamy R.K."/>
            <person name="Rodriguez J.C."/>
            <person name="Van S.L."/>
            <person name="Yuan L."/>
            <person name="Wang Z."/>
            <person name="Xia Z."/>
            <person name="Xiao L."/>
            <person name="Anderson O.D."/>
            <person name="Ouyang S."/>
            <person name="Liang Y."/>
            <person name="Zimin A.V."/>
            <person name="Pertea G."/>
            <person name="Qi P."/>
            <person name="Bennetzen J.L."/>
            <person name="Dai X."/>
            <person name="Dawson M.W."/>
            <person name="Muller H.G."/>
            <person name="Kugler K."/>
            <person name="Rivarola-Duarte L."/>
            <person name="Spannagl M."/>
            <person name="Mayer K.F.X."/>
            <person name="Lu F.H."/>
            <person name="Bevan M.W."/>
            <person name="Leroy P."/>
            <person name="Li P."/>
            <person name="You F.M."/>
            <person name="Sun Q."/>
            <person name="Liu Z."/>
            <person name="Lyons E."/>
            <person name="Wicker T."/>
            <person name="Salzberg S.L."/>
            <person name="Devos K.M."/>
            <person name="Dvorak J."/>
        </authorList>
    </citation>
    <scope>NUCLEOTIDE SEQUENCE [LARGE SCALE GENOMIC DNA]</scope>
    <source>
        <strain evidence="10">cv. AL8/78</strain>
    </source>
</reference>
<accession>A0A453QWQ2</accession>
<sequence length="450" mass="49810">RQQNPFLPLCSVLVVLSSVHCAHCRPAKSSGGAVQGSPGTEAGGRRGDSAAGLAEETLPSMRGDALRATSSLKRANNQGDRAPGSAKKHSRTSMADESWRLPNSVQQLAANMQEPPSQYLLREQELLGANLAGAEMPEPVPTIDLGLLSASNDPEEAAKLRSALQTWGFFQVSNHGMEASMMDSVFTASREFFQLPLEEKKKCSNLIDGKHFQVEGYGNDQVRTQDQRLDWSDRLHLRVEPEGGRNLDHWPTHPKSFRDDLHEYALKCKGIRDDILRAMPKILKLDADCLVNQFNSNAPTFARFNHFPPCPRPDLVLGIKPHADFPALTVLLMDNDVAGLQYLRDGTWYNVPAACDHTLLINIGLTMEIMTNGIFTGPMHRVVTNADKERISVAMFYGVDPEQEIGPMAHLLSEEQPAQYRKMKAKDLLVLHHEHYAGGRGPRIADTLKI</sequence>
<organism evidence="10 11">
    <name type="scientific">Aegilops tauschii subsp. strangulata</name>
    <name type="common">Goatgrass</name>
    <dbReference type="NCBI Taxonomy" id="200361"/>
    <lineage>
        <taxon>Eukaryota</taxon>
        <taxon>Viridiplantae</taxon>
        <taxon>Streptophyta</taxon>
        <taxon>Embryophyta</taxon>
        <taxon>Tracheophyta</taxon>
        <taxon>Spermatophyta</taxon>
        <taxon>Magnoliopsida</taxon>
        <taxon>Liliopsida</taxon>
        <taxon>Poales</taxon>
        <taxon>Poaceae</taxon>
        <taxon>BOP clade</taxon>
        <taxon>Pooideae</taxon>
        <taxon>Triticodae</taxon>
        <taxon>Triticeae</taxon>
        <taxon>Triticinae</taxon>
        <taxon>Aegilops</taxon>
    </lineage>
</organism>
<feature type="domain" description="Fe2OG dioxygenase" evidence="9">
    <location>
        <begin position="298"/>
        <end position="399"/>
    </location>
</feature>
<dbReference type="GO" id="GO:0046872">
    <property type="term" value="F:metal ion binding"/>
    <property type="evidence" value="ECO:0007669"/>
    <property type="project" value="UniProtKB-KW"/>
</dbReference>
<feature type="region of interest" description="Disordered" evidence="7">
    <location>
        <begin position="26"/>
        <end position="50"/>
    </location>
</feature>
<dbReference type="SUPFAM" id="SSF51197">
    <property type="entry name" value="Clavaminate synthase-like"/>
    <property type="match status" value="1"/>
</dbReference>
<comment type="similarity">
    <text evidence="2 6">Belongs to the iron/ascorbate-dependent oxidoreductase family.</text>
</comment>
<reference evidence="11" key="1">
    <citation type="journal article" date="2014" name="Science">
        <title>Ancient hybridizations among the ancestral genomes of bread wheat.</title>
        <authorList>
            <consortium name="International Wheat Genome Sequencing Consortium,"/>
            <person name="Marcussen T."/>
            <person name="Sandve S.R."/>
            <person name="Heier L."/>
            <person name="Spannagl M."/>
            <person name="Pfeifer M."/>
            <person name="Jakobsen K.S."/>
            <person name="Wulff B.B."/>
            <person name="Steuernagel B."/>
            <person name="Mayer K.F."/>
            <person name="Olsen O.A."/>
        </authorList>
    </citation>
    <scope>NUCLEOTIDE SEQUENCE [LARGE SCALE GENOMIC DNA]</scope>
    <source>
        <strain evidence="11">cv. AL8/78</strain>
    </source>
</reference>
<dbReference type="PROSITE" id="PS51471">
    <property type="entry name" value="FE2OG_OXY"/>
    <property type="match status" value="1"/>
</dbReference>
<dbReference type="Pfam" id="PF14226">
    <property type="entry name" value="DIOX_N"/>
    <property type="match status" value="1"/>
</dbReference>
<keyword evidence="5 6" id="KW-0408">Iron</keyword>
<keyword evidence="3 6" id="KW-0479">Metal-binding</keyword>
<dbReference type="Gene3D" id="2.60.120.330">
    <property type="entry name" value="B-lactam Antibiotic, Isopenicillin N Synthase, Chain"/>
    <property type="match status" value="1"/>
</dbReference>
<feature type="signal peptide" evidence="8">
    <location>
        <begin position="1"/>
        <end position="24"/>
    </location>
</feature>
<dbReference type="STRING" id="200361.A0A453QWQ2"/>
<evidence type="ECO:0000256" key="5">
    <source>
        <dbReference type="ARBA" id="ARBA00023004"/>
    </source>
</evidence>
<reference evidence="11" key="2">
    <citation type="journal article" date="2017" name="Nat. Plants">
        <title>The Aegilops tauschii genome reveals multiple impacts of transposons.</title>
        <authorList>
            <person name="Zhao G."/>
            <person name="Zou C."/>
            <person name="Li K."/>
            <person name="Wang K."/>
            <person name="Li T."/>
            <person name="Gao L."/>
            <person name="Zhang X."/>
            <person name="Wang H."/>
            <person name="Yang Z."/>
            <person name="Liu X."/>
            <person name="Jiang W."/>
            <person name="Mao L."/>
            <person name="Kong X."/>
            <person name="Jiao Y."/>
            <person name="Jia J."/>
        </authorList>
    </citation>
    <scope>NUCLEOTIDE SEQUENCE [LARGE SCALE GENOMIC DNA]</scope>
    <source>
        <strain evidence="11">cv. AL8/78</strain>
    </source>
</reference>
<dbReference type="InterPro" id="IPR005123">
    <property type="entry name" value="Oxoglu/Fe-dep_dioxygenase_dom"/>
</dbReference>
<proteinExistence type="inferred from homology"/>
<dbReference type="Gramene" id="AET7Gv20359900.6">
    <property type="protein sequence ID" value="AET7Gv20359900.6"/>
    <property type="gene ID" value="AET7Gv20359900"/>
</dbReference>
<dbReference type="Proteomes" id="UP000015105">
    <property type="component" value="Chromosome 7D"/>
</dbReference>
<evidence type="ECO:0000313" key="10">
    <source>
        <dbReference type="EnsemblPlants" id="AET7Gv20359900.6"/>
    </source>
</evidence>
<evidence type="ECO:0000256" key="4">
    <source>
        <dbReference type="ARBA" id="ARBA00023002"/>
    </source>
</evidence>
<reference evidence="10" key="4">
    <citation type="submission" date="2019-03" db="UniProtKB">
        <authorList>
            <consortium name="EnsemblPlants"/>
        </authorList>
    </citation>
    <scope>IDENTIFICATION</scope>
</reference>
<dbReference type="GO" id="GO:0016491">
    <property type="term" value="F:oxidoreductase activity"/>
    <property type="evidence" value="ECO:0007669"/>
    <property type="project" value="UniProtKB-KW"/>
</dbReference>
<dbReference type="InterPro" id="IPR050295">
    <property type="entry name" value="Plant_2OG-oxidoreductases"/>
</dbReference>
<dbReference type="Pfam" id="PF03171">
    <property type="entry name" value="2OG-FeII_Oxy"/>
    <property type="match status" value="1"/>
</dbReference>
<evidence type="ECO:0000259" key="9">
    <source>
        <dbReference type="PROSITE" id="PS51471"/>
    </source>
</evidence>
<dbReference type="AlphaFoldDB" id="A0A453QWQ2"/>
<evidence type="ECO:0000256" key="7">
    <source>
        <dbReference type="SAM" id="MobiDB-lite"/>
    </source>
</evidence>
<evidence type="ECO:0000256" key="6">
    <source>
        <dbReference type="RuleBase" id="RU003682"/>
    </source>
</evidence>
<comment type="cofactor">
    <cofactor evidence="1">
        <name>Fe cation</name>
        <dbReference type="ChEBI" id="CHEBI:24875"/>
    </cofactor>
</comment>
<dbReference type="FunFam" id="2.60.120.330:FF:000018">
    <property type="entry name" value="2-oxoglutarate (2OG) and Fe(II)-dependent oxygenase superfamily protein"/>
    <property type="match status" value="1"/>
</dbReference>
<keyword evidence="4 6" id="KW-0560">Oxidoreductase</keyword>
<dbReference type="PANTHER" id="PTHR47991">
    <property type="entry name" value="OXOGLUTARATE/IRON-DEPENDENT DIOXYGENASE"/>
    <property type="match status" value="1"/>
</dbReference>
<dbReference type="InterPro" id="IPR027443">
    <property type="entry name" value="IPNS-like_sf"/>
</dbReference>
<feature type="region of interest" description="Disordered" evidence="7">
    <location>
        <begin position="72"/>
        <end position="97"/>
    </location>
</feature>
<feature type="chain" id="PRO_5019263983" description="Fe2OG dioxygenase domain-containing protein" evidence="8">
    <location>
        <begin position="25"/>
        <end position="450"/>
    </location>
</feature>